<dbReference type="Proteomes" id="UP000241010">
    <property type="component" value="Unassembled WGS sequence"/>
</dbReference>
<dbReference type="InterPro" id="IPR045386">
    <property type="entry name" value="DUF6525"/>
</dbReference>
<evidence type="ECO:0000313" key="2">
    <source>
        <dbReference type="Proteomes" id="UP000241010"/>
    </source>
</evidence>
<evidence type="ECO:0000313" key="1">
    <source>
        <dbReference type="EMBL" id="PTE19401.1"/>
    </source>
</evidence>
<keyword evidence="2" id="KW-1185">Reference proteome</keyword>
<proteinExistence type="predicted"/>
<sequence>MRRNLSTSLRRRARSDAMGRYDRLPAELRLWLAGAALPWSAASALRLWQRALNEAPDLAAARRRLEAAEARLLARDAARVWGPDYPLTR</sequence>
<dbReference type="EMBL" id="PZKG01000278">
    <property type="protein sequence ID" value="PTE19401.1"/>
    <property type="molecule type" value="Genomic_DNA"/>
</dbReference>
<organism evidence="1 2">
    <name type="scientific">Cereibacter changlensis JA139</name>
    <dbReference type="NCBI Taxonomy" id="1188249"/>
    <lineage>
        <taxon>Bacteria</taxon>
        <taxon>Pseudomonadati</taxon>
        <taxon>Pseudomonadota</taxon>
        <taxon>Alphaproteobacteria</taxon>
        <taxon>Rhodobacterales</taxon>
        <taxon>Paracoccaceae</taxon>
        <taxon>Cereibacter</taxon>
    </lineage>
</organism>
<gene>
    <name evidence="1" type="ORF">C5F48_23130</name>
</gene>
<dbReference type="AlphaFoldDB" id="A0A2T4JND6"/>
<protein>
    <submittedName>
        <fullName evidence="1">Uncharacterized protein</fullName>
    </submittedName>
</protein>
<dbReference type="RefSeq" id="WP_107666048.1">
    <property type="nucleotide sequence ID" value="NZ_PZKG01000278.1"/>
</dbReference>
<dbReference type="Pfam" id="PF20135">
    <property type="entry name" value="DUF6525"/>
    <property type="match status" value="1"/>
</dbReference>
<comment type="caution">
    <text evidence="1">The sequence shown here is derived from an EMBL/GenBank/DDBJ whole genome shotgun (WGS) entry which is preliminary data.</text>
</comment>
<name>A0A2T4JND6_9RHOB</name>
<reference evidence="1 2" key="1">
    <citation type="submission" date="2018-03" db="EMBL/GenBank/DDBJ databases">
        <title>Cereibacter changlensis.</title>
        <authorList>
            <person name="Meyer T.E."/>
            <person name="Miller S."/>
            <person name="Lodha T."/>
            <person name="Gandham S."/>
            <person name="Chintalapati S."/>
            <person name="Chintalapati V.R."/>
        </authorList>
    </citation>
    <scope>NUCLEOTIDE SEQUENCE [LARGE SCALE GENOMIC DNA]</scope>
    <source>
        <strain evidence="1 2">JA139</strain>
    </source>
</reference>
<accession>A0A2T4JND6</accession>